<evidence type="ECO:0000256" key="3">
    <source>
        <dbReference type="ARBA" id="ARBA00023125"/>
    </source>
</evidence>
<keyword evidence="7" id="KW-1185">Reference proteome</keyword>
<evidence type="ECO:0000313" key="7">
    <source>
        <dbReference type="Proteomes" id="UP000368474"/>
    </source>
</evidence>
<accession>A0A5E4YM58</accession>
<dbReference type="EMBL" id="CABPSD010000022">
    <property type="protein sequence ID" value="VVE49003.1"/>
    <property type="molecule type" value="Genomic_DNA"/>
</dbReference>
<dbReference type="Gene3D" id="3.40.190.290">
    <property type="match status" value="1"/>
</dbReference>
<dbReference type="SUPFAM" id="SSF46785">
    <property type="entry name" value="Winged helix' DNA-binding domain"/>
    <property type="match status" value="1"/>
</dbReference>
<evidence type="ECO:0000256" key="4">
    <source>
        <dbReference type="ARBA" id="ARBA00023163"/>
    </source>
</evidence>
<evidence type="ECO:0000313" key="6">
    <source>
        <dbReference type="EMBL" id="VVE49003.1"/>
    </source>
</evidence>
<dbReference type="GO" id="GO:0006351">
    <property type="term" value="P:DNA-templated transcription"/>
    <property type="evidence" value="ECO:0007669"/>
    <property type="project" value="TreeGrafter"/>
</dbReference>
<dbReference type="InterPro" id="IPR005119">
    <property type="entry name" value="LysR_subst-bd"/>
</dbReference>
<evidence type="ECO:0000256" key="1">
    <source>
        <dbReference type="ARBA" id="ARBA00009437"/>
    </source>
</evidence>
<keyword evidence="3" id="KW-0238">DNA-binding</keyword>
<organism evidence="6 7">
    <name type="scientific">Pandoraea morbifera</name>
    <dbReference type="NCBI Taxonomy" id="2508300"/>
    <lineage>
        <taxon>Bacteria</taxon>
        <taxon>Pseudomonadati</taxon>
        <taxon>Pseudomonadota</taxon>
        <taxon>Betaproteobacteria</taxon>
        <taxon>Burkholderiales</taxon>
        <taxon>Burkholderiaceae</taxon>
        <taxon>Pandoraea</taxon>
    </lineage>
</organism>
<feature type="domain" description="HTH lysR-type" evidence="5">
    <location>
        <begin position="5"/>
        <end position="62"/>
    </location>
</feature>
<dbReference type="PANTHER" id="PTHR30537">
    <property type="entry name" value="HTH-TYPE TRANSCRIPTIONAL REGULATOR"/>
    <property type="match status" value="1"/>
</dbReference>
<keyword evidence="2" id="KW-0805">Transcription regulation</keyword>
<dbReference type="Pfam" id="PF03466">
    <property type="entry name" value="LysR_substrate"/>
    <property type="match status" value="1"/>
</dbReference>
<dbReference type="Gene3D" id="1.10.10.10">
    <property type="entry name" value="Winged helix-like DNA-binding domain superfamily/Winged helix DNA-binding domain"/>
    <property type="match status" value="1"/>
</dbReference>
<dbReference type="InterPro" id="IPR036388">
    <property type="entry name" value="WH-like_DNA-bd_sf"/>
</dbReference>
<dbReference type="GO" id="GO:0003700">
    <property type="term" value="F:DNA-binding transcription factor activity"/>
    <property type="evidence" value="ECO:0007669"/>
    <property type="project" value="InterPro"/>
</dbReference>
<evidence type="ECO:0000259" key="5">
    <source>
        <dbReference type="PROSITE" id="PS50931"/>
    </source>
</evidence>
<protein>
    <submittedName>
        <fullName evidence="6">LysR family transcriptional regulator</fullName>
    </submittedName>
</protein>
<dbReference type="PROSITE" id="PS50931">
    <property type="entry name" value="HTH_LYSR"/>
    <property type="match status" value="1"/>
</dbReference>
<dbReference type="InterPro" id="IPR036390">
    <property type="entry name" value="WH_DNA-bd_sf"/>
</dbReference>
<comment type="similarity">
    <text evidence="1">Belongs to the LysR transcriptional regulatory family.</text>
</comment>
<dbReference type="AlphaFoldDB" id="A0A5E4YM58"/>
<dbReference type="InterPro" id="IPR058163">
    <property type="entry name" value="LysR-type_TF_proteobact-type"/>
</dbReference>
<evidence type="ECO:0000256" key="2">
    <source>
        <dbReference type="ARBA" id="ARBA00023015"/>
    </source>
</evidence>
<dbReference type="FunFam" id="1.10.10.10:FF:000001">
    <property type="entry name" value="LysR family transcriptional regulator"/>
    <property type="match status" value="1"/>
</dbReference>
<sequence>MSIFDNLDLLRAFVAIVDSGSISSAARRLRVSQPTLSRQLRALETASGAELLRRDTHRMSLTDTGQQILADARALLSMAEEFEARLRTSETTLSGRIRVFSTIDFGQSVVSRLISSFLQANPAVRIELGYTNRPLHMIEEGCDAGILAGTLTDDRVVARSLGEIRRFVVASPSLLKDHAKVGHPDALVRLPWIGLSGSQFGGPRQVALHSGSVSRTLEMEPLFVTEGSASIREAVRMGLGVAVLPEWLVEEDLQSGSIARVLPKWHATPLEAHIVYPAQRAMPMRVRAFVDFATQYMASVLKPRGATRGAK</sequence>
<dbReference type="InterPro" id="IPR000847">
    <property type="entry name" value="LysR_HTH_N"/>
</dbReference>
<name>A0A5E4YM58_9BURK</name>
<dbReference type="Proteomes" id="UP000368474">
    <property type="component" value="Unassembled WGS sequence"/>
</dbReference>
<dbReference type="SUPFAM" id="SSF53850">
    <property type="entry name" value="Periplasmic binding protein-like II"/>
    <property type="match status" value="1"/>
</dbReference>
<dbReference type="RefSeq" id="WP_150568632.1">
    <property type="nucleotide sequence ID" value="NZ_CABPSD010000022.1"/>
</dbReference>
<keyword evidence="4" id="KW-0804">Transcription</keyword>
<gene>
    <name evidence="6" type="ORF">PMO31116_04532</name>
</gene>
<proteinExistence type="inferred from homology"/>
<dbReference type="Pfam" id="PF00126">
    <property type="entry name" value="HTH_1"/>
    <property type="match status" value="1"/>
</dbReference>
<dbReference type="CDD" id="cd08422">
    <property type="entry name" value="PBP2_CrgA_like"/>
    <property type="match status" value="1"/>
</dbReference>
<dbReference type="PRINTS" id="PR00039">
    <property type="entry name" value="HTHLYSR"/>
</dbReference>
<reference evidence="6 7" key="1">
    <citation type="submission" date="2019-08" db="EMBL/GenBank/DDBJ databases">
        <authorList>
            <person name="Peeters C."/>
        </authorList>
    </citation>
    <scope>NUCLEOTIDE SEQUENCE [LARGE SCALE GENOMIC DNA]</scope>
    <source>
        <strain evidence="6 7">LMG 31116</strain>
    </source>
</reference>
<dbReference type="GO" id="GO:0043565">
    <property type="term" value="F:sequence-specific DNA binding"/>
    <property type="evidence" value="ECO:0007669"/>
    <property type="project" value="TreeGrafter"/>
</dbReference>
<dbReference type="PANTHER" id="PTHR30537:SF5">
    <property type="entry name" value="HTH-TYPE TRANSCRIPTIONAL ACTIVATOR TTDR-RELATED"/>
    <property type="match status" value="1"/>
</dbReference>